<accession>X1Q222</accession>
<proteinExistence type="predicted"/>
<dbReference type="AlphaFoldDB" id="X1Q222"/>
<dbReference type="Gene3D" id="2.60.120.200">
    <property type="match status" value="1"/>
</dbReference>
<dbReference type="EMBL" id="BARV01039888">
    <property type="protein sequence ID" value="GAI48801.1"/>
    <property type="molecule type" value="Genomic_DNA"/>
</dbReference>
<reference evidence="1" key="1">
    <citation type="journal article" date="2014" name="Front. Microbiol.">
        <title>High frequency of phylogenetically diverse reductive dehalogenase-homologous genes in deep subseafloor sedimentary metagenomes.</title>
        <authorList>
            <person name="Kawai M."/>
            <person name="Futagami T."/>
            <person name="Toyoda A."/>
            <person name="Takaki Y."/>
            <person name="Nishi S."/>
            <person name="Hori S."/>
            <person name="Arai W."/>
            <person name="Tsubouchi T."/>
            <person name="Morono Y."/>
            <person name="Uchiyama I."/>
            <person name="Ito T."/>
            <person name="Fujiyama A."/>
            <person name="Inagaki F."/>
            <person name="Takami H."/>
        </authorList>
    </citation>
    <scope>NUCLEOTIDE SEQUENCE</scope>
    <source>
        <strain evidence="1">Expedition CK06-06</strain>
    </source>
</reference>
<organism evidence="1">
    <name type="scientific">marine sediment metagenome</name>
    <dbReference type="NCBI Taxonomy" id="412755"/>
    <lineage>
        <taxon>unclassified sequences</taxon>
        <taxon>metagenomes</taxon>
        <taxon>ecological metagenomes</taxon>
    </lineage>
</organism>
<name>X1Q222_9ZZZZ</name>
<feature type="non-terminal residue" evidence="1">
    <location>
        <position position="179"/>
    </location>
</feature>
<sequence length="179" mass="20041">WEDNVFFPRSEREALEALLVENTTFTLMWIDEDGTVHQDTGYLIADRSSGVYKVGYTFEIRLKLIGVLKPKLWSKLESAEDAISPEIGVGGSVVGAVSWLPCKFGNGVYSDANNEYVCFPRAANSIDLAKGTIECWIKLGFLPTDPSRHYLWTFEAPGWDFSGVYTLFDPVTNQIRACV</sequence>
<evidence type="ECO:0000313" key="1">
    <source>
        <dbReference type="EMBL" id="GAI48801.1"/>
    </source>
</evidence>
<feature type="non-terminal residue" evidence="1">
    <location>
        <position position="1"/>
    </location>
</feature>
<comment type="caution">
    <text evidence="1">The sequence shown here is derived from an EMBL/GenBank/DDBJ whole genome shotgun (WGS) entry which is preliminary data.</text>
</comment>
<protein>
    <submittedName>
        <fullName evidence="1">Uncharacterized protein</fullName>
    </submittedName>
</protein>
<gene>
    <name evidence="1" type="ORF">S06H3_60990</name>
</gene>